<keyword evidence="10 12" id="KW-0472">Membrane</keyword>
<dbReference type="InterPro" id="IPR015854">
    <property type="entry name" value="ABC_transpr_LolD-like"/>
</dbReference>
<comment type="caution">
    <text evidence="14">The sequence shown here is derived from an EMBL/GenBank/DDBJ whole genome shotgun (WGS) entry which is preliminary data.</text>
</comment>
<evidence type="ECO:0000313" key="15">
    <source>
        <dbReference type="Proteomes" id="UP000078428"/>
    </source>
</evidence>
<dbReference type="EMBL" id="LWQT01000088">
    <property type="protein sequence ID" value="OAN46568.1"/>
    <property type="molecule type" value="Genomic_DNA"/>
</dbReference>
<dbReference type="STRING" id="1285242.A6A04_05485"/>
<dbReference type="GO" id="GO:0016887">
    <property type="term" value="F:ATP hydrolysis activity"/>
    <property type="evidence" value="ECO:0007669"/>
    <property type="project" value="InterPro"/>
</dbReference>
<comment type="subcellular location">
    <subcellularLocation>
        <location evidence="12">Cell inner membrane</location>
        <topology evidence="12">Peripheral membrane protein</topology>
        <orientation evidence="12">Cytoplasmic side</orientation>
    </subcellularLocation>
    <subcellularLocation>
        <location evidence="2">Cell membrane</location>
        <topology evidence="2">Peripheral membrane protein</topology>
    </subcellularLocation>
</comment>
<gene>
    <name evidence="12" type="primary">ftsE</name>
    <name evidence="14" type="ORF">A6A04_05485</name>
</gene>
<dbReference type="PANTHER" id="PTHR24220:SF470">
    <property type="entry name" value="CELL DIVISION ATP-BINDING PROTEIN FTSE"/>
    <property type="match status" value="1"/>
</dbReference>
<evidence type="ECO:0000259" key="13">
    <source>
        <dbReference type="PROSITE" id="PS50893"/>
    </source>
</evidence>
<dbReference type="InterPro" id="IPR027417">
    <property type="entry name" value="P-loop_NTPase"/>
</dbReference>
<proteinExistence type="inferred from homology"/>
<dbReference type="FunFam" id="3.40.50.300:FF:000056">
    <property type="entry name" value="Cell division ATP-binding protein FtsE"/>
    <property type="match status" value="1"/>
</dbReference>
<dbReference type="GO" id="GO:0022857">
    <property type="term" value="F:transmembrane transporter activity"/>
    <property type="evidence" value="ECO:0007669"/>
    <property type="project" value="TreeGrafter"/>
</dbReference>
<evidence type="ECO:0000256" key="11">
    <source>
        <dbReference type="ARBA" id="ARBA00023306"/>
    </source>
</evidence>
<evidence type="ECO:0000256" key="6">
    <source>
        <dbReference type="ARBA" id="ARBA00022475"/>
    </source>
</evidence>
<evidence type="ECO:0000256" key="10">
    <source>
        <dbReference type="ARBA" id="ARBA00023136"/>
    </source>
</evidence>
<dbReference type="PANTHER" id="PTHR24220">
    <property type="entry name" value="IMPORT ATP-BINDING PROTEIN"/>
    <property type="match status" value="1"/>
</dbReference>
<evidence type="ECO:0000256" key="7">
    <source>
        <dbReference type="ARBA" id="ARBA00022618"/>
    </source>
</evidence>
<keyword evidence="15" id="KW-1185">Reference proteome</keyword>
<dbReference type="GO" id="GO:0005886">
    <property type="term" value="C:plasma membrane"/>
    <property type="evidence" value="ECO:0007669"/>
    <property type="project" value="UniProtKB-SubCell"/>
</dbReference>
<organism evidence="14 15">
    <name type="scientific">Paramagnetospirillum marisnigri</name>
    <dbReference type="NCBI Taxonomy" id="1285242"/>
    <lineage>
        <taxon>Bacteria</taxon>
        <taxon>Pseudomonadati</taxon>
        <taxon>Pseudomonadota</taxon>
        <taxon>Alphaproteobacteria</taxon>
        <taxon>Rhodospirillales</taxon>
        <taxon>Magnetospirillaceae</taxon>
        <taxon>Paramagnetospirillum</taxon>
    </lineage>
</organism>
<keyword evidence="11 12" id="KW-0131">Cell cycle</keyword>
<evidence type="ECO:0000313" key="14">
    <source>
        <dbReference type="EMBL" id="OAN46568.1"/>
    </source>
</evidence>
<comment type="function">
    <text evidence="1">Part of the ABC transporter FtsEX involved in cellular division. Important for assembly or stability of the septal ring.</text>
</comment>
<reference evidence="14 15" key="1">
    <citation type="submission" date="2016-04" db="EMBL/GenBank/DDBJ databases">
        <title>Draft genome sequence of freshwater magnetotactic bacteria Magnetospirillum marisnigri SP-1 and Magnetospirillum moscoviense BB-1.</title>
        <authorList>
            <person name="Koziaeva V."/>
            <person name="Dziuba M.V."/>
            <person name="Ivanov T.M."/>
            <person name="Kuznetsov B."/>
            <person name="Grouzdev D.S."/>
        </authorList>
    </citation>
    <scope>NUCLEOTIDE SEQUENCE [LARGE SCALE GENOMIC DNA]</scope>
    <source>
        <strain evidence="14 15">SP-1</strain>
    </source>
</reference>
<comment type="similarity">
    <text evidence="3 12">Belongs to the ABC transporter superfamily.</text>
</comment>
<evidence type="ECO:0000256" key="12">
    <source>
        <dbReference type="RuleBase" id="RU365094"/>
    </source>
</evidence>
<dbReference type="Gene3D" id="3.40.50.300">
    <property type="entry name" value="P-loop containing nucleotide triphosphate hydrolases"/>
    <property type="match status" value="1"/>
</dbReference>
<evidence type="ECO:0000256" key="8">
    <source>
        <dbReference type="ARBA" id="ARBA00022741"/>
    </source>
</evidence>
<keyword evidence="9 12" id="KW-0067">ATP-binding</keyword>
<keyword evidence="6 12" id="KW-1003">Cell membrane</keyword>
<sequence length="238" mass="26708">MRQRPRGENIIRFDNVGLRYGLGPEVLQDVSFALPSGSFHFLTGPSGAGKSSLLRLMYLGLRPTRGRVILFDRDIANTKRYELPALRRRIGVVFQDFRLLDHLTALDNVALPLRVRGVKESEIRKHVPELLSWVGLADQLGAKPSTLSGGQKQRVAIARAVIGRPDLLLADEPTGNVDDHIAMRLMYLFEELNKLGTTIVVATHNELLVQRFAHLPRLHIEHGTISKRVRPPPEEVVE</sequence>
<dbReference type="InterPro" id="IPR003593">
    <property type="entry name" value="AAA+_ATPase"/>
</dbReference>
<evidence type="ECO:0000256" key="3">
    <source>
        <dbReference type="ARBA" id="ARBA00005417"/>
    </source>
</evidence>
<dbReference type="NCBIfam" id="TIGR02673">
    <property type="entry name" value="FtsE"/>
    <property type="match status" value="1"/>
</dbReference>
<dbReference type="RefSeq" id="WP_068494681.1">
    <property type="nucleotide sequence ID" value="NZ_LWQT01000088.1"/>
</dbReference>
<dbReference type="GO" id="GO:0051301">
    <property type="term" value="P:cell division"/>
    <property type="evidence" value="ECO:0007669"/>
    <property type="project" value="UniProtKB-UniRule"/>
</dbReference>
<evidence type="ECO:0000256" key="2">
    <source>
        <dbReference type="ARBA" id="ARBA00004202"/>
    </source>
</evidence>
<dbReference type="InterPro" id="IPR005286">
    <property type="entry name" value="Cell_div_FtsE"/>
</dbReference>
<name>A0A178MES7_9PROT</name>
<keyword evidence="8 12" id="KW-0547">Nucleotide-binding</keyword>
<dbReference type="Proteomes" id="UP000078428">
    <property type="component" value="Unassembled WGS sequence"/>
</dbReference>
<keyword evidence="5" id="KW-0813">Transport</keyword>
<evidence type="ECO:0000256" key="9">
    <source>
        <dbReference type="ARBA" id="ARBA00022840"/>
    </source>
</evidence>
<evidence type="ECO:0000256" key="5">
    <source>
        <dbReference type="ARBA" id="ARBA00022448"/>
    </source>
</evidence>
<protein>
    <recommendedName>
        <fullName evidence="4 12">Cell division ATP-binding protein FtsE</fullName>
    </recommendedName>
</protein>
<dbReference type="GO" id="GO:0005524">
    <property type="term" value="F:ATP binding"/>
    <property type="evidence" value="ECO:0007669"/>
    <property type="project" value="UniProtKB-UniRule"/>
</dbReference>
<dbReference type="AlphaFoldDB" id="A0A178MES7"/>
<dbReference type="OrthoDB" id="9802264at2"/>
<dbReference type="PROSITE" id="PS00211">
    <property type="entry name" value="ABC_TRANSPORTER_1"/>
    <property type="match status" value="1"/>
</dbReference>
<dbReference type="InterPro" id="IPR017871">
    <property type="entry name" value="ABC_transporter-like_CS"/>
</dbReference>
<evidence type="ECO:0000256" key="4">
    <source>
        <dbReference type="ARBA" id="ARBA00020019"/>
    </source>
</evidence>
<dbReference type="InterPro" id="IPR017911">
    <property type="entry name" value="MacB-like_ATP-bd"/>
</dbReference>
<dbReference type="SUPFAM" id="SSF52540">
    <property type="entry name" value="P-loop containing nucleoside triphosphate hydrolases"/>
    <property type="match status" value="1"/>
</dbReference>
<dbReference type="Pfam" id="PF00005">
    <property type="entry name" value="ABC_tran"/>
    <property type="match status" value="1"/>
</dbReference>
<evidence type="ECO:0000256" key="1">
    <source>
        <dbReference type="ARBA" id="ARBA00002579"/>
    </source>
</evidence>
<dbReference type="PROSITE" id="PS50893">
    <property type="entry name" value="ABC_TRANSPORTER_2"/>
    <property type="match status" value="1"/>
</dbReference>
<dbReference type="SMART" id="SM00382">
    <property type="entry name" value="AAA"/>
    <property type="match status" value="1"/>
</dbReference>
<comment type="subunit">
    <text evidence="12">Homodimer. Forms a membrane-associated complex with FtsX.</text>
</comment>
<keyword evidence="7 12" id="KW-0132">Cell division</keyword>
<accession>A0A178MES7</accession>
<dbReference type="InterPro" id="IPR003439">
    <property type="entry name" value="ABC_transporter-like_ATP-bd"/>
</dbReference>
<feature type="domain" description="ABC transporter" evidence="13">
    <location>
        <begin position="11"/>
        <end position="237"/>
    </location>
</feature>
<dbReference type="CDD" id="cd03255">
    <property type="entry name" value="ABC_MJ0796_LolCDE_FtsE"/>
    <property type="match status" value="1"/>
</dbReference>